<dbReference type="Proteomes" id="UP000789706">
    <property type="component" value="Unassembled WGS sequence"/>
</dbReference>
<keyword evidence="2" id="KW-1185">Reference proteome</keyword>
<dbReference type="EMBL" id="CAJVPK010000397">
    <property type="protein sequence ID" value="CAG8504549.1"/>
    <property type="molecule type" value="Genomic_DNA"/>
</dbReference>
<name>A0A9N9F1S5_9GLOM</name>
<evidence type="ECO:0000313" key="1">
    <source>
        <dbReference type="EMBL" id="CAG8504549.1"/>
    </source>
</evidence>
<evidence type="ECO:0000313" key="2">
    <source>
        <dbReference type="Proteomes" id="UP000789706"/>
    </source>
</evidence>
<accession>A0A9N9F1S5</accession>
<proteinExistence type="predicted"/>
<comment type="caution">
    <text evidence="1">The sequence shown here is derived from an EMBL/GenBank/DDBJ whole genome shotgun (WGS) entry which is preliminary data.</text>
</comment>
<gene>
    <name evidence="1" type="ORF">DEBURN_LOCUS4853</name>
</gene>
<organism evidence="1 2">
    <name type="scientific">Diversispora eburnea</name>
    <dbReference type="NCBI Taxonomy" id="1213867"/>
    <lineage>
        <taxon>Eukaryota</taxon>
        <taxon>Fungi</taxon>
        <taxon>Fungi incertae sedis</taxon>
        <taxon>Mucoromycota</taxon>
        <taxon>Glomeromycotina</taxon>
        <taxon>Glomeromycetes</taxon>
        <taxon>Diversisporales</taxon>
        <taxon>Diversisporaceae</taxon>
        <taxon>Diversispora</taxon>
    </lineage>
</organism>
<sequence>MSIWNVDLKKNDPPEDTSSITSSIEKDSWFSITSSTEKDSRFGCYMAISPDEEKEFKLYDITDFSKFSTLKFRSDIIYGKQYCSNCIDDDKNERLVALSCFDAKEMLYKMQKKWLYKTLNQYDGDENNSIEKSEIHTSLESISGVIRFLDNDVKISGSKLLINKTPSIAKIERFKLHQQLSISLSRLSCLDREQKLELLHTKGIYKILAIDFIDNNNKLLIVLEEQHQYGIYLPHSKIPYVRLIIPLKIDATHRLINSHRKILGVK</sequence>
<dbReference type="AlphaFoldDB" id="A0A9N9F1S5"/>
<protein>
    <submittedName>
        <fullName evidence="1">2738_t:CDS:1</fullName>
    </submittedName>
</protein>
<dbReference type="InterPro" id="IPR018247">
    <property type="entry name" value="EF_Hand_1_Ca_BS"/>
</dbReference>
<dbReference type="PROSITE" id="PS00018">
    <property type="entry name" value="EF_HAND_1"/>
    <property type="match status" value="1"/>
</dbReference>
<reference evidence="1" key="1">
    <citation type="submission" date="2021-06" db="EMBL/GenBank/DDBJ databases">
        <authorList>
            <person name="Kallberg Y."/>
            <person name="Tangrot J."/>
            <person name="Rosling A."/>
        </authorList>
    </citation>
    <scope>NUCLEOTIDE SEQUENCE</scope>
    <source>
        <strain evidence="1">AZ414A</strain>
    </source>
</reference>